<dbReference type="Gene3D" id="1.10.10.10">
    <property type="entry name" value="Winged helix-like DNA-binding domain superfamily/Winged helix DNA-binding domain"/>
    <property type="match status" value="1"/>
</dbReference>
<dbReference type="AlphaFoldDB" id="A0A2T4UEF9"/>
<keyword evidence="3" id="KW-1185">Reference proteome</keyword>
<dbReference type="Pfam" id="PF13384">
    <property type="entry name" value="HTH_23"/>
    <property type="match status" value="1"/>
</dbReference>
<accession>A0A2T4UEF9</accession>
<dbReference type="InterPro" id="IPR036388">
    <property type="entry name" value="WH-like_DNA-bd_sf"/>
</dbReference>
<evidence type="ECO:0000256" key="1">
    <source>
        <dbReference type="SAM" id="MobiDB-lite"/>
    </source>
</evidence>
<dbReference type="CDD" id="cd00085">
    <property type="entry name" value="HNHc"/>
    <property type="match status" value="1"/>
</dbReference>
<protein>
    <recommendedName>
        <fullName evidence="4">HNH endonuclease</fullName>
    </recommendedName>
</protein>
<dbReference type="InterPro" id="IPR011991">
    <property type="entry name" value="ArsR-like_HTH"/>
</dbReference>
<gene>
    <name evidence="2" type="ORF">C7Y72_14395</name>
</gene>
<reference evidence="2 3" key="1">
    <citation type="submission" date="2018-03" db="EMBL/GenBank/DDBJ databases">
        <title>Aquarubrobacter algicola gen. nov., sp. nov., a novel actinobacterium isolated from shallow eutrophic lake during the end of cyanobacterial harmful algal blooms.</title>
        <authorList>
            <person name="Chun S.J."/>
        </authorList>
    </citation>
    <scope>NUCLEOTIDE SEQUENCE [LARGE SCALE GENOMIC DNA]</scope>
    <source>
        <strain evidence="2 3">Seoho-28</strain>
    </source>
</reference>
<dbReference type="CDD" id="cd00090">
    <property type="entry name" value="HTH_ARSR"/>
    <property type="match status" value="1"/>
</dbReference>
<proteinExistence type="predicted"/>
<dbReference type="InterPro" id="IPR003615">
    <property type="entry name" value="HNH_nuc"/>
</dbReference>
<dbReference type="Proteomes" id="UP000240739">
    <property type="component" value="Unassembled WGS sequence"/>
</dbReference>
<evidence type="ECO:0000313" key="2">
    <source>
        <dbReference type="EMBL" id="PTL56178.1"/>
    </source>
</evidence>
<name>A0A2T4UEF9_9ACTN</name>
<organism evidence="2 3">
    <name type="scientific">Paraconexibacter algicola</name>
    <dbReference type="NCBI Taxonomy" id="2133960"/>
    <lineage>
        <taxon>Bacteria</taxon>
        <taxon>Bacillati</taxon>
        <taxon>Actinomycetota</taxon>
        <taxon>Thermoleophilia</taxon>
        <taxon>Solirubrobacterales</taxon>
        <taxon>Paraconexibacteraceae</taxon>
        <taxon>Paraconexibacter</taxon>
    </lineage>
</organism>
<feature type="region of interest" description="Disordered" evidence="1">
    <location>
        <begin position="1"/>
        <end position="24"/>
    </location>
</feature>
<sequence>MVRAAARRPSIGNARERGRPPAMRTCVPMAQPKRAPGATRAAVAALLQEGHSLAEIARRLGVSKPTASYHARALGVPIDARANRRYDWAVVQAFYDAGNSISACQAQFGMARATFGAAVRRGQVVTRPQAMPLEQLLARPRNRQHVKQRLIQAGLKDDACEQCGIARWRGAPLAIELHHRNGDPADNRLENLQLLCPNCHSQTDTFAGRRRPPGAQAAA</sequence>
<comment type="caution">
    <text evidence="2">The sequence shown here is derived from an EMBL/GenBank/DDBJ whole genome shotgun (WGS) entry which is preliminary data.</text>
</comment>
<dbReference type="EMBL" id="PYYB01000002">
    <property type="protein sequence ID" value="PTL56178.1"/>
    <property type="molecule type" value="Genomic_DNA"/>
</dbReference>
<evidence type="ECO:0008006" key="4">
    <source>
        <dbReference type="Google" id="ProtNLM"/>
    </source>
</evidence>
<evidence type="ECO:0000313" key="3">
    <source>
        <dbReference type="Proteomes" id="UP000240739"/>
    </source>
</evidence>